<feature type="transmembrane region" description="Helical" evidence="1">
    <location>
        <begin position="248"/>
        <end position="272"/>
    </location>
</feature>
<feature type="transmembrane region" description="Helical" evidence="1">
    <location>
        <begin position="284"/>
        <end position="305"/>
    </location>
</feature>
<dbReference type="eggNOG" id="ENOG502TFMT">
    <property type="taxonomic scope" value="Eukaryota"/>
</dbReference>
<gene>
    <name evidence="2" type="ORF">CRE_30826</name>
</gene>
<dbReference type="InParanoid" id="E3LUI1"/>
<dbReference type="EMBL" id="DS268415">
    <property type="protein sequence ID" value="EFP11165.1"/>
    <property type="molecule type" value="Genomic_DNA"/>
</dbReference>
<keyword evidence="1" id="KW-0812">Transmembrane</keyword>
<dbReference type="OMA" id="FCQISVH"/>
<dbReference type="PANTHER" id="PTHR46891">
    <property type="entry name" value="SERPENTINE RECEPTOR, CLASS H-RELATED"/>
    <property type="match status" value="1"/>
</dbReference>
<feature type="transmembrane region" description="Helical" evidence="1">
    <location>
        <begin position="12"/>
        <end position="34"/>
    </location>
</feature>
<sequence>MCSKPGPLGYSVSLTTAHLIAAPIYAVAFYTLYAEKSSNFKVYKRYLATHAVSNIIFEFHLSVVMKPVLYLPYPTIRFTGIYSLRYINGGITFFIFLLIIVVTCWSIVELFHYRFRLIVDSNLCSAWVKRAERIAVFARWTLIVFTISTVITLALCVVGLFDQRMHKMKLIQIIDVHPEILCMSALILPKSSDTGLKPIHLFNASAFFSLIVGSFLCTFMGCVSLLALREMVLQTRASMRTIAMHKAFLISLFCQISVHGLMLGFPVCIYITSVICNFDGNEVGYVAIVMASLHGTMSTLAMVILNRPLYELFISRIWRIFSPNNVFFRDQSSFISMGGSRF</sequence>
<dbReference type="OrthoDB" id="5843857at2759"/>
<protein>
    <submittedName>
        <fullName evidence="2">Uncharacterized protein</fullName>
    </submittedName>
</protein>
<evidence type="ECO:0000313" key="3">
    <source>
        <dbReference type="Proteomes" id="UP000008281"/>
    </source>
</evidence>
<dbReference type="Pfam" id="PF10318">
    <property type="entry name" value="7TM_GPCR_Srh"/>
    <property type="match status" value="1"/>
</dbReference>
<dbReference type="AlphaFoldDB" id="E3LUI1"/>
<evidence type="ECO:0000256" key="1">
    <source>
        <dbReference type="SAM" id="Phobius"/>
    </source>
</evidence>
<reference evidence="2" key="1">
    <citation type="submission" date="2007-07" db="EMBL/GenBank/DDBJ databases">
        <title>PCAP assembly of the Caenorhabditis remanei genome.</title>
        <authorList>
            <consortium name="The Caenorhabditis remanei Sequencing Consortium"/>
            <person name="Wilson R.K."/>
        </authorList>
    </citation>
    <scope>NUCLEOTIDE SEQUENCE [LARGE SCALE GENOMIC DNA]</scope>
    <source>
        <strain evidence="2">PB4641</strain>
    </source>
</reference>
<organism evidence="3">
    <name type="scientific">Caenorhabditis remanei</name>
    <name type="common">Caenorhabditis vulgaris</name>
    <dbReference type="NCBI Taxonomy" id="31234"/>
    <lineage>
        <taxon>Eukaryota</taxon>
        <taxon>Metazoa</taxon>
        <taxon>Ecdysozoa</taxon>
        <taxon>Nematoda</taxon>
        <taxon>Chromadorea</taxon>
        <taxon>Rhabditida</taxon>
        <taxon>Rhabditina</taxon>
        <taxon>Rhabditomorpha</taxon>
        <taxon>Rhabditoidea</taxon>
        <taxon>Rhabditidae</taxon>
        <taxon>Peloderinae</taxon>
        <taxon>Caenorhabditis</taxon>
    </lineage>
</organism>
<feature type="transmembrane region" description="Helical" evidence="1">
    <location>
        <begin position="137"/>
        <end position="161"/>
    </location>
</feature>
<dbReference type="PANTHER" id="PTHR46891:SF6">
    <property type="entry name" value="SERPENTINE RECEPTOR, CLASS H"/>
    <property type="match status" value="1"/>
</dbReference>
<proteinExistence type="predicted"/>
<feature type="transmembrane region" description="Helical" evidence="1">
    <location>
        <begin position="46"/>
        <end position="65"/>
    </location>
</feature>
<name>E3LUI1_CAERE</name>
<dbReference type="InterPro" id="IPR019422">
    <property type="entry name" value="7TM_GPCR_serpentine_rcpt_Srh"/>
</dbReference>
<feature type="transmembrane region" description="Helical" evidence="1">
    <location>
        <begin position="85"/>
        <end position="108"/>
    </location>
</feature>
<dbReference type="HOGENOM" id="CLU_067921_0_0_1"/>
<feature type="transmembrane region" description="Helical" evidence="1">
    <location>
        <begin position="206"/>
        <end position="228"/>
    </location>
</feature>
<keyword evidence="1" id="KW-1133">Transmembrane helix</keyword>
<keyword evidence="1" id="KW-0472">Membrane</keyword>
<accession>E3LUI1</accession>
<dbReference type="Proteomes" id="UP000008281">
    <property type="component" value="Unassembled WGS sequence"/>
</dbReference>
<evidence type="ECO:0000313" key="2">
    <source>
        <dbReference type="EMBL" id="EFP11165.1"/>
    </source>
</evidence>
<keyword evidence="3" id="KW-1185">Reference proteome</keyword>